<feature type="domain" description="Four-carbon acid sugar kinase N-terminal" evidence="8">
    <location>
        <begin position="3"/>
        <end position="219"/>
    </location>
</feature>
<evidence type="ECO:0000256" key="5">
    <source>
        <dbReference type="ARBA" id="ARBA00022840"/>
    </source>
</evidence>
<dbReference type="AlphaFoldDB" id="A0A9D2J5L1"/>
<dbReference type="InterPro" id="IPR010737">
    <property type="entry name" value="4-carb_acid_sugar_kinase_N"/>
</dbReference>
<feature type="region of interest" description="Disordered" evidence="7">
    <location>
        <begin position="419"/>
        <end position="440"/>
    </location>
</feature>
<evidence type="ECO:0000313" key="10">
    <source>
        <dbReference type="EMBL" id="HIZ37521.1"/>
    </source>
</evidence>
<reference evidence="10" key="2">
    <citation type="submission" date="2021-04" db="EMBL/GenBank/DDBJ databases">
        <authorList>
            <person name="Gilroy R."/>
        </authorList>
    </citation>
    <scope>NUCLEOTIDE SEQUENCE</scope>
    <source>
        <strain evidence="10">ChiGjej4B4-7305</strain>
    </source>
</reference>
<evidence type="ECO:0000256" key="7">
    <source>
        <dbReference type="SAM" id="MobiDB-lite"/>
    </source>
</evidence>
<gene>
    <name evidence="10" type="ORF">H9815_17225</name>
</gene>
<dbReference type="Gene3D" id="3.40.50.10840">
    <property type="entry name" value="Putative sugar-binding, N-terminal domain"/>
    <property type="match status" value="1"/>
</dbReference>
<keyword evidence="2" id="KW-0808">Transferase</keyword>
<comment type="similarity">
    <text evidence="1">Belongs to the four-carbon acid sugar kinase family.</text>
</comment>
<protein>
    <submittedName>
        <fullName evidence="10">Four-carbon acid sugar kinase family protein</fullName>
    </submittedName>
</protein>
<dbReference type="EMBL" id="DXBY01000298">
    <property type="protein sequence ID" value="HIZ37521.1"/>
    <property type="molecule type" value="Genomic_DNA"/>
</dbReference>
<dbReference type="Pfam" id="PF17042">
    <property type="entry name" value="NBD_C"/>
    <property type="match status" value="1"/>
</dbReference>
<keyword evidence="4 10" id="KW-0418">Kinase</keyword>
<keyword evidence="5" id="KW-0067">ATP-binding</keyword>
<evidence type="ECO:0000256" key="6">
    <source>
        <dbReference type="ARBA" id="ARBA00023277"/>
    </source>
</evidence>
<accession>A0A9D2J5L1</accession>
<sequence length="440" mass="45169">MKLGFYGDDFTGSVDALLQLRRAGLTGVLATSVAHAEALASDAEAVGIAGVARSLPTADLPAEVLPALRWFAGQGAPVVQYKACSTADSSPQLGSLGRVIELAREVFGSAAIPAVFAQPDFGRYTFFGHQFARDGGHVYRLDRQPTMRTHPSTPSTESDLARHLGTQTELPVGTLTWTEYAADAEQVPALLAASADAAVVCDAFTDAHLDLLGEAIVHGARGTGADSHSSTGQRPGPRFVLGAGGLSLGLGRALGGAAPALPEHAAAAEGPCLVLSGSRSARTWEQIEAAERAGWTCVDLRADGAAARASAAHAAGADTVFHSSTPGGSRLSAAAVTEALLTLAQSRLQAAPGTRLVLAGGDTSGGLLRRLGVASLTIEACPWGNVALCRTHAPAHAHDGGQVVLKGGQMGHRDLFEDVRRGSTADPAPRSMDPSQEEIH</sequence>
<dbReference type="GO" id="GO:0016301">
    <property type="term" value="F:kinase activity"/>
    <property type="evidence" value="ECO:0007669"/>
    <property type="project" value="UniProtKB-KW"/>
</dbReference>
<reference evidence="10" key="1">
    <citation type="journal article" date="2021" name="PeerJ">
        <title>Extensive microbial diversity within the chicken gut microbiome revealed by metagenomics and culture.</title>
        <authorList>
            <person name="Gilroy R."/>
            <person name="Ravi A."/>
            <person name="Getino M."/>
            <person name="Pursley I."/>
            <person name="Horton D.L."/>
            <person name="Alikhan N.F."/>
            <person name="Baker D."/>
            <person name="Gharbi K."/>
            <person name="Hall N."/>
            <person name="Watson M."/>
            <person name="Adriaenssens E.M."/>
            <person name="Foster-Nyarko E."/>
            <person name="Jarju S."/>
            <person name="Secka A."/>
            <person name="Antonio M."/>
            <person name="Oren A."/>
            <person name="Chaudhuri R.R."/>
            <person name="La Ragione R."/>
            <person name="Hildebrand F."/>
            <person name="Pallen M.J."/>
        </authorList>
    </citation>
    <scope>NUCLEOTIDE SEQUENCE</scope>
    <source>
        <strain evidence="10">ChiGjej4B4-7305</strain>
    </source>
</reference>
<keyword evidence="3" id="KW-0547">Nucleotide-binding</keyword>
<evidence type="ECO:0000259" key="8">
    <source>
        <dbReference type="Pfam" id="PF07005"/>
    </source>
</evidence>
<evidence type="ECO:0000256" key="1">
    <source>
        <dbReference type="ARBA" id="ARBA00005715"/>
    </source>
</evidence>
<dbReference type="GO" id="GO:0005524">
    <property type="term" value="F:ATP binding"/>
    <property type="evidence" value="ECO:0007669"/>
    <property type="project" value="UniProtKB-KW"/>
</dbReference>
<feature type="domain" description="Four-carbon acid sugar kinase nucleotide binding" evidence="9">
    <location>
        <begin position="273"/>
        <end position="416"/>
    </location>
</feature>
<organism evidence="10 11">
    <name type="scientific">Candidatus Ruania gallistercoris</name>
    <dbReference type="NCBI Taxonomy" id="2838746"/>
    <lineage>
        <taxon>Bacteria</taxon>
        <taxon>Bacillati</taxon>
        <taxon>Actinomycetota</taxon>
        <taxon>Actinomycetes</taxon>
        <taxon>Micrococcales</taxon>
        <taxon>Ruaniaceae</taxon>
        <taxon>Ruania</taxon>
    </lineage>
</organism>
<dbReference type="Pfam" id="PF07005">
    <property type="entry name" value="SBD_N"/>
    <property type="match status" value="1"/>
</dbReference>
<dbReference type="InterPro" id="IPR042213">
    <property type="entry name" value="NBD_C_sf"/>
</dbReference>
<dbReference type="SUPFAM" id="SSF142764">
    <property type="entry name" value="YgbK-like"/>
    <property type="match status" value="1"/>
</dbReference>
<evidence type="ECO:0000259" key="9">
    <source>
        <dbReference type="Pfam" id="PF17042"/>
    </source>
</evidence>
<proteinExistence type="inferred from homology"/>
<dbReference type="Gene3D" id="3.40.980.20">
    <property type="entry name" value="Four-carbon acid sugar kinase, nucleotide binding domain"/>
    <property type="match status" value="1"/>
</dbReference>
<name>A0A9D2J5L1_9MICO</name>
<dbReference type="InterPro" id="IPR037051">
    <property type="entry name" value="4-carb_acid_sugar_kinase_N_sf"/>
</dbReference>
<evidence type="ECO:0000313" key="11">
    <source>
        <dbReference type="Proteomes" id="UP000824037"/>
    </source>
</evidence>
<evidence type="ECO:0000256" key="2">
    <source>
        <dbReference type="ARBA" id="ARBA00022679"/>
    </source>
</evidence>
<comment type="caution">
    <text evidence="10">The sequence shown here is derived from an EMBL/GenBank/DDBJ whole genome shotgun (WGS) entry which is preliminary data.</text>
</comment>
<evidence type="ECO:0000256" key="4">
    <source>
        <dbReference type="ARBA" id="ARBA00022777"/>
    </source>
</evidence>
<keyword evidence="6" id="KW-0119">Carbohydrate metabolism</keyword>
<dbReference type="InterPro" id="IPR031475">
    <property type="entry name" value="NBD_C"/>
</dbReference>
<dbReference type="Proteomes" id="UP000824037">
    <property type="component" value="Unassembled WGS sequence"/>
</dbReference>
<evidence type="ECO:0000256" key="3">
    <source>
        <dbReference type="ARBA" id="ARBA00022741"/>
    </source>
</evidence>